<dbReference type="InterPro" id="IPR000182">
    <property type="entry name" value="GNAT_dom"/>
</dbReference>
<dbReference type="Proteomes" id="UP000824106">
    <property type="component" value="Unassembled WGS sequence"/>
</dbReference>
<dbReference type="GO" id="GO:0016747">
    <property type="term" value="F:acyltransferase activity, transferring groups other than amino-acyl groups"/>
    <property type="evidence" value="ECO:0007669"/>
    <property type="project" value="InterPro"/>
</dbReference>
<accession>A0A9D2G228</accession>
<evidence type="ECO:0000313" key="2">
    <source>
        <dbReference type="EMBL" id="HIZ71644.1"/>
    </source>
</evidence>
<name>A0A9D2G228_9LACT</name>
<evidence type="ECO:0000313" key="3">
    <source>
        <dbReference type="Proteomes" id="UP000824106"/>
    </source>
</evidence>
<reference evidence="2" key="1">
    <citation type="journal article" date="2021" name="PeerJ">
        <title>Extensive microbial diversity within the chicken gut microbiome revealed by metagenomics and culture.</title>
        <authorList>
            <person name="Gilroy R."/>
            <person name="Ravi A."/>
            <person name="Getino M."/>
            <person name="Pursley I."/>
            <person name="Horton D.L."/>
            <person name="Alikhan N.F."/>
            <person name="Baker D."/>
            <person name="Gharbi K."/>
            <person name="Hall N."/>
            <person name="Watson M."/>
            <person name="Adriaenssens E.M."/>
            <person name="Foster-Nyarko E."/>
            <person name="Jarju S."/>
            <person name="Secka A."/>
            <person name="Antonio M."/>
            <person name="Oren A."/>
            <person name="Chaudhuri R.R."/>
            <person name="La Ragione R."/>
            <person name="Hildebrand F."/>
            <person name="Pallen M.J."/>
        </authorList>
    </citation>
    <scope>NUCLEOTIDE SEQUENCE</scope>
    <source>
        <strain evidence="2">CHK169-4300</strain>
    </source>
</reference>
<dbReference type="AlphaFoldDB" id="A0A9D2G228"/>
<dbReference type="Gene3D" id="3.40.630.30">
    <property type="match status" value="1"/>
</dbReference>
<comment type="caution">
    <text evidence="2">The sequence shown here is derived from an EMBL/GenBank/DDBJ whole genome shotgun (WGS) entry which is preliminary data.</text>
</comment>
<reference evidence="2" key="2">
    <citation type="submission" date="2021-04" db="EMBL/GenBank/DDBJ databases">
        <authorList>
            <person name="Gilroy R."/>
        </authorList>
    </citation>
    <scope>NUCLEOTIDE SEQUENCE</scope>
    <source>
        <strain evidence="2">CHK169-4300</strain>
    </source>
</reference>
<dbReference type="SUPFAM" id="SSF55729">
    <property type="entry name" value="Acyl-CoA N-acyltransferases (Nat)"/>
    <property type="match status" value="1"/>
</dbReference>
<proteinExistence type="predicted"/>
<organism evidence="2 3">
    <name type="scientific">Candidatus Atopostipes pullistercoris</name>
    <dbReference type="NCBI Taxonomy" id="2838467"/>
    <lineage>
        <taxon>Bacteria</taxon>
        <taxon>Bacillati</taxon>
        <taxon>Bacillota</taxon>
        <taxon>Bacilli</taxon>
        <taxon>Lactobacillales</taxon>
        <taxon>Carnobacteriaceae</taxon>
        <taxon>Atopostipes</taxon>
    </lineage>
</organism>
<dbReference type="CDD" id="cd04301">
    <property type="entry name" value="NAT_SF"/>
    <property type="match status" value="1"/>
</dbReference>
<dbReference type="EMBL" id="DXAZ01000125">
    <property type="protein sequence ID" value="HIZ71644.1"/>
    <property type="molecule type" value="Genomic_DNA"/>
</dbReference>
<sequence>MKGKRLKKVYFKPLDESNEKLVREVTLKSDQRNFIETVDECLREAKEYKQWQPVAIYHNEDFIGFAMYGSFGPNRYTWIDRIMIDQKYQGRGLGKEAMKILIKQVSEEYKVDVFYLSIIEENKVAEHLYKQIVFKYINEKDSNGKLIFKYTVH</sequence>
<feature type="domain" description="N-acetyltransferase" evidence="1">
    <location>
        <begin position="9"/>
        <end position="153"/>
    </location>
</feature>
<dbReference type="PROSITE" id="PS51186">
    <property type="entry name" value="GNAT"/>
    <property type="match status" value="1"/>
</dbReference>
<dbReference type="Pfam" id="PF00583">
    <property type="entry name" value="Acetyltransf_1"/>
    <property type="match status" value="1"/>
</dbReference>
<evidence type="ECO:0000259" key="1">
    <source>
        <dbReference type="PROSITE" id="PS51186"/>
    </source>
</evidence>
<gene>
    <name evidence="2" type="ORF">H9808_07795</name>
</gene>
<dbReference type="InterPro" id="IPR016181">
    <property type="entry name" value="Acyl_CoA_acyltransferase"/>
</dbReference>
<protein>
    <submittedName>
        <fullName evidence="2">GNAT family N-acetyltransferase</fullName>
    </submittedName>
</protein>